<gene>
    <name evidence="2" type="ORF">DOTSEDRAFT_72611</name>
</gene>
<organism evidence="2 3">
    <name type="scientific">Dothistroma septosporum (strain NZE10 / CBS 128990)</name>
    <name type="common">Red band needle blight fungus</name>
    <name type="synonym">Mycosphaerella pini</name>
    <dbReference type="NCBI Taxonomy" id="675120"/>
    <lineage>
        <taxon>Eukaryota</taxon>
        <taxon>Fungi</taxon>
        <taxon>Dikarya</taxon>
        <taxon>Ascomycota</taxon>
        <taxon>Pezizomycotina</taxon>
        <taxon>Dothideomycetes</taxon>
        <taxon>Dothideomycetidae</taxon>
        <taxon>Mycosphaerellales</taxon>
        <taxon>Mycosphaerellaceae</taxon>
        <taxon>Dothistroma</taxon>
    </lineage>
</organism>
<accession>M2WMK6</accession>
<dbReference type="AlphaFoldDB" id="M2WMK6"/>
<feature type="transmembrane region" description="Helical" evidence="1">
    <location>
        <begin position="29"/>
        <end position="50"/>
    </location>
</feature>
<sequence length="104" mass="12173">MHFFMDYLIRPVSGRKYVEYMDLTRTDDICFFACSGALATFSILVMSVWYAIIDVFWPMRFVFWSSVMLFLAATAFGIVCDLGMLRWATKLIRACQHFLRDGEK</sequence>
<dbReference type="HOGENOM" id="CLU_2250075_0_0_1"/>
<name>M2WMK6_DOTSN</name>
<keyword evidence="1" id="KW-0812">Transmembrane</keyword>
<dbReference type="OrthoDB" id="10315498at2759"/>
<feature type="non-terminal residue" evidence="2">
    <location>
        <position position="104"/>
    </location>
</feature>
<proteinExistence type="predicted"/>
<protein>
    <submittedName>
        <fullName evidence="2">Uncharacterized protein</fullName>
    </submittedName>
</protein>
<evidence type="ECO:0000313" key="3">
    <source>
        <dbReference type="Proteomes" id="UP000016933"/>
    </source>
</evidence>
<dbReference type="OMA" id="RTDDICF"/>
<evidence type="ECO:0000313" key="2">
    <source>
        <dbReference type="EMBL" id="EME43263.1"/>
    </source>
</evidence>
<keyword evidence="1" id="KW-1133">Transmembrane helix</keyword>
<keyword evidence="3" id="KW-1185">Reference proteome</keyword>
<keyword evidence="1" id="KW-0472">Membrane</keyword>
<reference evidence="3" key="1">
    <citation type="journal article" date="2012" name="PLoS Genet.">
        <title>The genomes of the fungal plant pathogens Cladosporium fulvum and Dothistroma septosporum reveal adaptation to different hosts and lifestyles but also signatures of common ancestry.</title>
        <authorList>
            <person name="de Wit P.J.G.M."/>
            <person name="van der Burgt A."/>
            <person name="Oekmen B."/>
            <person name="Stergiopoulos I."/>
            <person name="Abd-Elsalam K.A."/>
            <person name="Aerts A.L."/>
            <person name="Bahkali A.H."/>
            <person name="Beenen H.G."/>
            <person name="Chettri P."/>
            <person name="Cox M.P."/>
            <person name="Datema E."/>
            <person name="de Vries R.P."/>
            <person name="Dhillon B."/>
            <person name="Ganley A.R."/>
            <person name="Griffiths S.A."/>
            <person name="Guo Y."/>
            <person name="Hamelin R.C."/>
            <person name="Henrissat B."/>
            <person name="Kabir M.S."/>
            <person name="Jashni M.K."/>
            <person name="Kema G."/>
            <person name="Klaubauf S."/>
            <person name="Lapidus A."/>
            <person name="Levasseur A."/>
            <person name="Lindquist E."/>
            <person name="Mehrabi R."/>
            <person name="Ohm R.A."/>
            <person name="Owen T.J."/>
            <person name="Salamov A."/>
            <person name="Schwelm A."/>
            <person name="Schijlen E."/>
            <person name="Sun H."/>
            <person name="van den Burg H.A."/>
            <person name="van Ham R.C.H.J."/>
            <person name="Zhang S."/>
            <person name="Goodwin S.B."/>
            <person name="Grigoriev I.V."/>
            <person name="Collemare J."/>
            <person name="Bradshaw R.E."/>
        </authorList>
    </citation>
    <scope>NUCLEOTIDE SEQUENCE [LARGE SCALE GENOMIC DNA]</scope>
    <source>
        <strain evidence="3">NZE10 / CBS 128990</strain>
    </source>
</reference>
<feature type="transmembrane region" description="Helical" evidence="1">
    <location>
        <begin position="62"/>
        <end position="84"/>
    </location>
</feature>
<dbReference type="Proteomes" id="UP000016933">
    <property type="component" value="Unassembled WGS sequence"/>
</dbReference>
<dbReference type="EMBL" id="KB446540">
    <property type="protein sequence ID" value="EME43263.1"/>
    <property type="molecule type" value="Genomic_DNA"/>
</dbReference>
<reference evidence="2 3" key="2">
    <citation type="journal article" date="2012" name="PLoS Pathog.">
        <title>Diverse lifestyles and strategies of plant pathogenesis encoded in the genomes of eighteen Dothideomycetes fungi.</title>
        <authorList>
            <person name="Ohm R.A."/>
            <person name="Feau N."/>
            <person name="Henrissat B."/>
            <person name="Schoch C.L."/>
            <person name="Horwitz B.A."/>
            <person name="Barry K.W."/>
            <person name="Condon B.J."/>
            <person name="Copeland A.C."/>
            <person name="Dhillon B."/>
            <person name="Glaser F."/>
            <person name="Hesse C.N."/>
            <person name="Kosti I."/>
            <person name="LaButti K."/>
            <person name="Lindquist E.A."/>
            <person name="Lucas S."/>
            <person name="Salamov A.A."/>
            <person name="Bradshaw R.E."/>
            <person name="Ciuffetti L."/>
            <person name="Hamelin R.C."/>
            <person name="Kema G.H.J."/>
            <person name="Lawrence C."/>
            <person name="Scott J.A."/>
            <person name="Spatafora J.W."/>
            <person name="Turgeon B.G."/>
            <person name="de Wit P.J.G.M."/>
            <person name="Zhong S."/>
            <person name="Goodwin S.B."/>
            <person name="Grigoriev I.V."/>
        </authorList>
    </citation>
    <scope>NUCLEOTIDE SEQUENCE [LARGE SCALE GENOMIC DNA]</scope>
    <source>
        <strain evidence="3">NZE10 / CBS 128990</strain>
    </source>
</reference>
<evidence type="ECO:0000256" key="1">
    <source>
        <dbReference type="SAM" id="Phobius"/>
    </source>
</evidence>